<dbReference type="PANTHER" id="PTHR35186:SF4">
    <property type="entry name" value="PRION-INHIBITION AND PROPAGATION HELO DOMAIN-CONTAINING PROTEIN"/>
    <property type="match status" value="1"/>
</dbReference>
<organism evidence="1 2">
    <name type="scientific">Colletotrichum sidae</name>
    <dbReference type="NCBI Taxonomy" id="1347389"/>
    <lineage>
        <taxon>Eukaryota</taxon>
        <taxon>Fungi</taxon>
        <taxon>Dikarya</taxon>
        <taxon>Ascomycota</taxon>
        <taxon>Pezizomycotina</taxon>
        <taxon>Sordariomycetes</taxon>
        <taxon>Hypocreomycetidae</taxon>
        <taxon>Glomerellales</taxon>
        <taxon>Glomerellaceae</taxon>
        <taxon>Colletotrichum</taxon>
        <taxon>Colletotrichum orbiculare species complex</taxon>
    </lineage>
</organism>
<gene>
    <name evidence="1" type="ORF">C8034_v002318</name>
</gene>
<dbReference type="AlphaFoldDB" id="A0A4R8TCZ2"/>
<reference evidence="1 2" key="1">
    <citation type="submission" date="2018-11" db="EMBL/GenBank/DDBJ databases">
        <title>Genome sequence and assembly of Colletotrichum sidae.</title>
        <authorList>
            <person name="Gan P."/>
            <person name="Shirasu K."/>
        </authorList>
    </citation>
    <scope>NUCLEOTIDE SEQUENCE [LARGE SCALE GENOMIC DNA]</scope>
    <source>
        <strain evidence="1 2">CBS 518.97</strain>
    </source>
</reference>
<evidence type="ECO:0000313" key="1">
    <source>
        <dbReference type="EMBL" id="TEA15781.1"/>
    </source>
</evidence>
<comment type="caution">
    <text evidence="1">The sequence shown here is derived from an EMBL/GenBank/DDBJ whole genome shotgun (WGS) entry which is preliminary data.</text>
</comment>
<keyword evidence="2" id="KW-1185">Reference proteome</keyword>
<dbReference type="PANTHER" id="PTHR35186">
    <property type="entry name" value="ANK_REP_REGION DOMAIN-CONTAINING PROTEIN"/>
    <property type="match status" value="1"/>
</dbReference>
<dbReference type="EMBL" id="QAPF01000126">
    <property type="protein sequence ID" value="TEA15781.1"/>
    <property type="molecule type" value="Genomic_DNA"/>
</dbReference>
<name>A0A4R8TCZ2_9PEZI</name>
<proteinExistence type="predicted"/>
<accession>A0A4R8TCZ2</accession>
<evidence type="ECO:0000313" key="2">
    <source>
        <dbReference type="Proteomes" id="UP000295604"/>
    </source>
</evidence>
<dbReference type="Proteomes" id="UP000295604">
    <property type="component" value="Unassembled WGS sequence"/>
</dbReference>
<sequence length="252" mass="28446">MQTFIQVQQQATATEIQSLCEFAASTDPQYFEKNIISLNVEERLVLQPKPLDQSHIKRAEVQSIESILSLPSFRHRRLTAGLHLTSIVVSLATTAWIPEKLAKDDVLILCGEVSDGTKTRFGPYIHRSSRNFRMPGYNTWNAKPSLLLVGVTLLEVFHGQMLEKQPLWNDLLADVQPNDVTMACSAFLWLNQCQESMTEFIGKELGGVFYEAIRKCVCFDIGSDDDFGDAEVVVVVYREIVTPLKRCFPQFG</sequence>
<protein>
    <submittedName>
        <fullName evidence="1">Uncharacterized protein</fullName>
    </submittedName>
</protein>